<keyword evidence="11" id="KW-1133">Transmembrane helix</keyword>
<keyword evidence="6" id="KW-0687">Ribonucleoprotein</keyword>
<feature type="transmembrane region" description="Helical" evidence="11">
    <location>
        <begin position="598"/>
        <end position="615"/>
    </location>
</feature>
<keyword evidence="11" id="KW-0472">Membrane</keyword>
<feature type="compositionally biased region" description="Polar residues" evidence="10">
    <location>
        <begin position="472"/>
        <end position="481"/>
    </location>
</feature>
<dbReference type="SMART" id="SM00246">
    <property type="entry name" value="WH2"/>
    <property type="match status" value="1"/>
</dbReference>
<comment type="subcellular location">
    <subcellularLocation>
        <location evidence="1">Mitochondrion</location>
    </subcellularLocation>
</comment>
<dbReference type="OrthoDB" id="5877983at2759"/>
<feature type="domain" description="WH2" evidence="12">
    <location>
        <begin position="271"/>
        <end position="288"/>
    </location>
</feature>
<dbReference type="Pfam" id="PF14943">
    <property type="entry name" value="MRP-S26"/>
    <property type="match status" value="1"/>
</dbReference>
<evidence type="ECO:0000256" key="2">
    <source>
        <dbReference type="ARBA" id="ARBA00009672"/>
    </source>
</evidence>
<accession>A0A238BTW6</accession>
<dbReference type="GO" id="GO:0005763">
    <property type="term" value="C:mitochondrial small ribosomal subunit"/>
    <property type="evidence" value="ECO:0007669"/>
    <property type="project" value="InterPro"/>
</dbReference>
<feature type="compositionally biased region" description="Polar residues" evidence="10">
    <location>
        <begin position="369"/>
        <end position="398"/>
    </location>
</feature>
<feature type="region of interest" description="Disordered" evidence="10">
    <location>
        <begin position="410"/>
        <end position="551"/>
    </location>
</feature>
<evidence type="ECO:0000313" key="14">
    <source>
        <dbReference type="Proteomes" id="UP000242913"/>
    </source>
</evidence>
<dbReference type="InterPro" id="IPR026140">
    <property type="entry name" value="Ribosomal_mS26"/>
</dbReference>
<feature type="region of interest" description="Disordered" evidence="10">
    <location>
        <begin position="360"/>
        <end position="398"/>
    </location>
</feature>
<gene>
    <name evidence="13" type="ORF">X798_04270</name>
</gene>
<organism evidence="13 14">
    <name type="scientific">Onchocerca flexuosa</name>
    <dbReference type="NCBI Taxonomy" id="387005"/>
    <lineage>
        <taxon>Eukaryota</taxon>
        <taxon>Metazoa</taxon>
        <taxon>Ecdysozoa</taxon>
        <taxon>Nematoda</taxon>
        <taxon>Chromadorea</taxon>
        <taxon>Rhabditida</taxon>
        <taxon>Spirurina</taxon>
        <taxon>Spiruromorpha</taxon>
        <taxon>Filarioidea</taxon>
        <taxon>Onchocercidae</taxon>
        <taxon>Onchocerca</taxon>
    </lineage>
</organism>
<feature type="region of interest" description="Disordered" evidence="10">
    <location>
        <begin position="290"/>
        <end position="319"/>
    </location>
</feature>
<evidence type="ECO:0000256" key="11">
    <source>
        <dbReference type="SAM" id="Phobius"/>
    </source>
</evidence>
<feature type="compositionally biased region" description="Low complexity" evidence="10">
    <location>
        <begin position="482"/>
        <end position="502"/>
    </location>
</feature>
<dbReference type="InterPro" id="IPR003124">
    <property type="entry name" value="WH2_dom"/>
</dbReference>
<evidence type="ECO:0000256" key="7">
    <source>
        <dbReference type="ARBA" id="ARBA00035138"/>
    </source>
</evidence>
<feature type="compositionally biased region" description="Polar residues" evidence="10">
    <location>
        <begin position="522"/>
        <end position="540"/>
    </location>
</feature>
<dbReference type="EMBL" id="KZ270004">
    <property type="protein sequence ID" value="OZC08722.1"/>
    <property type="molecule type" value="Genomic_DNA"/>
</dbReference>
<keyword evidence="5" id="KW-0496">Mitochondrion</keyword>
<dbReference type="AlphaFoldDB" id="A0A238BTW6"/>
<proteinExistence type="inferred from homology"/>
<evidence type="ECO:0000259" key="12">
    <source>
        <dbReference type="PROSITE" id="PS51082"/>
    </source>
</evidence>
<comment type="similarity">
    <text evidence="2">Belongs to the mitochondrion-specific ribosomal protein mS26 family.</text>
</comment>
<sequence length="622" mass="69949">MERLMLLPSIHCTSASIFEQMSLLKSTLLKGTNLRSNRSITDIYLKVLYHVVHHRWMKPDVVKELLWRRHVYNNAIISLRKLFKEESARNKYEDMIAKETREENEEFEHLLTINEERNRKAAEKRNEREKEELKKMESEYLKSIEKELERKETNVKQRMKEVLQMVERSKHFVTDETLDEKIEEALENPVVYDYAIDLQGNRYYVPIPEKYIKGTPPRQKGRMYDITLGIEHYSKLVPFSADSNANTQKEDFKQKQQITTGATTLQPKTNDRSKLLSEIQAGMKLRKTMTNDRSAPVVGGKISDLSENNGGTTTTGGSKIPAVGGVSGLFVNGIPKKPSDNKKANVFKGVIANAPLLSKPSEIYPTKPVTHSESQKQQFPTSLTECSKASSVNRQTSAGIADRLKQFNQISRPGLAPPTPPSLKAKPIVKDIRSPPMKKISIPEQFKTLRPNRTANDVPSLRRSGSSDDVRNSQSSLLDSRSTPPSSIPLSNPSSSIRISKPACPPPPPPNQASRIGRPMAHSSNHLTSILSPGIPSTVSVDEDSPPPPPPPRIASCTDQMDRFTFIPVSELPPPGLFSGTKKIYEYHPARKIQNAPSLYHLFFIIVILQIIVRIKPFLGIK</sequence>
<evidence type="ECO:0000256" key="5">
    <source>
        <dbReference type="ARBA" id="ARBA00023128"/>
    </source>
</evidence>
<evidence type="ECO:0000256" key="6">
    <source>
        <dbReference type="ARBA" id="ARBA00023274"/>
    </source>
</evidence>
<evidence type="ECO:0000256" key="4">
    <source>
        <dbReference type="ARBA" id="ARBA00022980"/>
    </source>
</evidence>
<dbReference type="Proteomes" id="UP000242913">
    <property type="component" value="Unassembled WGS sequence"/>
</dbReference>
<evidence type="ECO:0000256" key="10">
    <source>
        <dbReference type="SAM" id="MobiDB-lite"/>
    </source>
</evidence>
<evidence type="ECO:0000256" key="1">
    <source>
        <dbReference type="ARBA" id="ARBA00004173"/>
    </source>
</evidence>
<keyword evidence="4" id="KW-0689">Ribosomal protein</keyword>
<protein>
    <recommendedName>
        <fullName evidence="7">Small ribosomal subunit protein mS26</fullName>
    </recommendedName>
    <alternativeName>
        <fullName evidence="8">28S ribosomal protein S26, mitochondrial</fullName>
    </alternativeName>
</protein>
<keyword evidence="9" id="KW-0175">Coiled coil</keyword>
<feature type="coiled-coil region" evidence="9">
    <location>
        <begin position="97"/>
        <end position="161"/>
    </location>
</feature>
<evidence type="ECO:0000313" key="13">
    <source>
        <dbReference type="EMBL" id="OZC08722.1"/>
    </source>
</evidence>
<keyword evidence="3" id="KW-0809">Transit peptide</keyword>
<keyword evidence="11" id="KW-0812">Transmembrane</keyword>
<dbReference type="PANTHER" id="PTHR21035">
    <property type="entry name" value="28S RIBOSOMAL PROTEIN S26, MITOCHONDRIAL"/>
    <property type="match status" value="1"/>
</dbReference>
<name>A0A238BTW6_9BILA</name>
<dbReference type="GO" id="GO:0003779">
    <property type="term" value="F:actin binding"/>
    <property type="evidence" value="ECO:0007669"/>
    <property type="project" value="InterPro"/>
</dbReference>
<dbReference type="Pfam" id="PF02205">
    <property type="entry name" value="WH2"/>
    <property type="match status" value="1"/>
</dbReference>
<evidence type="ECO:0000256" key="3">
    <source>
        <dbReference type="ARBA" id="ARBA00022946"/>
    </source>
</evidence>
<keyword evidence="14" id="KW-1185">Reference proteome</keyword>
<reference evidence="13 14" key="1">
    <citation type="submission" date="2015-12" db="EMBL/GenBank/DDBJ databases">
        <title>Draft genome of the nematode, Onchocerca flexuosa.</title>
        <authorList>
            <person name="Mitreva M."/>
        </authorList>
    </citation>
    <scope>NUCLEOTIDE SEQUENCE [LARGE SCALE GENOMIC DNA]</scope>
    <source>
        <strain evidence="13">Red Deer</strain>
    </source>
</reference>
<dbReference type="PANTHER" id="PTHR21035:SF2">
    <property type="entry name" value="SMALL RIBOSOMAL SUBUNIT PROTEIN MS26"/>
    <property type="match status" value="1"/>
</dbReference>
<dbReference type="PROSITE" id="PS51082">
    <property type="entry name" value="WH2"/>
    <property type="match status" value="1"/>
</dbReference>
<evidence type="ECO:0000256" key="9">
    <source>
        <dbReference type="SAM" id="Coils"/>
    </source>
</evidence>
<evidence type="ECO:0000256" key="8">
    <source>
        <dbReference type="ARBA" id="ARBA00035344"/>
    </source>
</evidence>